<proteinExistence type="predicted"/>
<comment type="caution">
    <text evidence="1">The sequence shown here is derived from an EMBL/GenBank/DDBJ whole genome shotgun (WGS) entry which is preliminary data.</text>
</comment>
<dbReference type="Proteomes" id="UP000216478">
    <property type="component" value="Unassembled WGS sequence"/>
</dbReference>
<organism evidence="1 2">
    <name type="scientific">Brucella grignonensis</name>
    <dbReference type="NCBI Taxonomy" id="94627"/>
    <lineage>
        <taxon>Bacteria</taxon>
        <taxon>Pseudomonadati</taxon>
        <taxon>Pseudomonadota</taxon>
        <taxon>Alphaproteobacteria</taxon>
        <taxon>Hyphomicrobiales</taxon>
        <taxon>Brucellaceae</taxon>
        <taxon>Brucella/Ochrobactrum group</taxon>
        <taxon>Brucella</taxon>
    </lineage>
</organism>
<keyword evidence="2" id="KW-1185">Reference proteome</keyword>
<evidence type="ECO:0000313" key="2">
    <source>
        <dbReference type="Proteomes" id="UP000216478"/>
    </source>
</evidence>
<protein>
    <submittedName>
        <fullName evidence="1">Uncharacterized protein</fullName>
    </submittedName>
</protein>
<accession>A0A256F7I2</accession>
<name>A0A256F7I2_9HYPH</name>
<gene>
    <name evidence="1" type="ORF">CEV33_2270</name>
</gene>
<dbReference type="EMBL" id="NNRL01000163">
    <property type="protein sequence ID" value="OYR10804.1"/>
    <property type="molecule type" value="Genomic_DNA"/>
</dbReference>
<evidence type="ECO:0000313" key="1">
    <source>
        <dbReference type="EMBL" id="OYR10804.1"/>
    </source>
</evidence>
<dbReference type="AlphaFoldDB" id="A0A256F7I2"/>
<reference evidence="1 2" key="1">
    <citation type="submission" date="2017-07" db="EMBL/GenBank/DDBJ databases">
        <title>Phylogenetic study on the rhizospheric bacterium Ochrobactrum sp. A44.</title>
        <authorList>
            <person name="Krzyzanowska D.M."/>
            <person name="Ossowicki A."/>
            <person name="Rajewska M."/>
            <person name="Maciag T."/>
            <person name="Kaczynski Z."/>
            <person name="Czerwicka M."/>
            <person name="Jafra S."/>
        </authorList>
    </citation>
    <scope>NUCLEOTIDE SEQUENCE [LARGE SCALE GENOMIC DNA]</scope>
    <source>
        <strain evidence="1 2">OgA9a</strain>
    </source>
</reference>
<sequence>MQLVDRFFKKPAIVHYTLLVNALVPLLRDCVHGAMAGNLPRFREAALIKIK</sequence>